<dbReference type="GO" id="GO:0008237">
    <property type="term" value="F:metallopeptidase activity"/>
    <property type="evidence" value="ECO:0007669"/>
    <property type="project" value="UniProtKB-KW"/>
</dbReference>
<name>A0A418ISH1_STAXY</name>
<dbReference type="GO" id="GO:0006508">
    <property type="term" value="P:proteolysis"/>
    <property type="evidence" value="ECO:0007669"/>
    <property type="project" value="UniProtKB-KW"/>
</dbReference>
<protein>
    <submittedName>
        <fullName evidence="3">CPBP family intramembrane metalloprotease</fullName>
    </submittedName>
</protein>
<keyword evidence="1" id="KW-1133">Transmembrane helix</keyword>
<keyword evidence="1" id="KW-0812">Transmembrane</keyword>
<dbReference type="PANTHER" id="PTHR36435">
    <property type="entry name" value="SLR1288 PROTEIN"/>
    <property type="match status" value="1"/>
</dbReference>
<dbReference type="OrthoDB" id="2411709at2"/>
<organism evidence="3 4">
    <name type="scientific">Staphylococcus xylosus</name>
    <dbReference type="NCBI Taxonomy" id="1288"/>
    <lineage>
        <taxon>Bacteria</taxon>
        <taxon>Bacillati</taxon>
        <taxon>Bacillota</taxon>
        <taxon>Bacilli</taxon>
        <taxon>Bacillales</taxon>
        <taxon>Staphylococcaceae</taxon>
        <taxon>Staphylococcus</taxon>
    </lineage>
</organism>
<keyword evidence="1" id="KW-0472">Membrane</keyword>
<dbReference type="EMBL" id="QXUL01000001">
    <property type="protein sequence ID" value="RIN13082.1"/>
    <property type="molecule type" value="Genomic_DNA"/>
</dbReference>
<dbReference type="Pfam" id="PF02517">
    <property type="entry name" value="Rce1-like"/>
    <property type="match status" value="1"/>
</dbReference>
<feature type="transmembrane region" description="Helical" evidence="1">
    <location>
        <begin position="231"/>
        <end position="250"/>
    </location>
</feature>
<keyword evidence="4" id="KW-1185">Reference proteome</keyword>
<dbReference type="PANTHER" id="PTHR36435:SF1">
    <property type="entry name" value="CAAX AMINO TERMINAL PROTEASE FAMILY PROTEIN"/>
    <property type="match status" value="1"/>
</dbReference>
<feature type="transmembrane region" description="Helical" evidence="1">
    <location>
        <begin position="63"/>
        <end position="81"/>
    </location>
</feature>
<keyword evidence="3" id="KW-0482">Metalloprotease</keyword>
<keyword evidence="3" id="KW-0378">Hydrolase</keyword>
<feature type="domain" description="CAAX prenyl protease 2/Lysostaphin resistance protein A-like" evidence="2">
    <location>
        <begin position="150"/>
        <end position="243"/>
    </location>
</feature>
<reference evidence="3 4" key="1">
    <citation type="journal article" date="2016" name="Front. Microbiol.">
        <title>Comprehensive Phylogenetic Analysis of Bovine Non-aureus Staphylococci Species Based on Whole-Genome Sequencing.</title>
        <authorList>
            <person name="Naushad S."/>
            <person name="Barkema H.W."/>
            <person name="Luby C."/>
            <person name="Condas L.A."/>
            <person name="Nobrega D.B."/>
            <person name="Carson D.A."/>
            <person name="De Buck J."/>
        </authorList>
    </citation>
    <scope>NUCLEOTIDE SEQUENCE [LARGE SCALE GENOMIC DNA]</scope>
    <source>
        <strain evidence="3 4">SNUC 102</strain>
    </source>
</reference>
<dbReference type="AlphaFoldDB" id="A0A418ISH1"/>
<feature type="transmembrane region" description="Helical" evidence="1">
    <location>
        <begin position="101"/>
        <end position="122"/>
    </location>
</feature>
<feature type="transmembrane region" description="Helical" evidence="1">
    <location>
        <begin position="20"/>
        <end position="43"/>
    </location>
</feature>
<dbReference type="GO" id="GO:0004175">
    <property type="term" value="F:endopeptidase activity"/>
    <property type="evidence" value="ECO:0007669"/>
    <property type="project" value="UniProtKB-ARBA"/>
</dbReference>
<evidence type="ECO:0000259" key="2">
    <source>
        <dbReference type="Pfam" id="PF02517"/>
    </source>
</evidence>
<evidence type="ECO:0000256" key="1">
    <source>
        <dbReference type="SAM" id="Phobius"/>
    </source>
</evidence>
<gene>
    <name evidence="3" type="ORF">BU097_00325</name>
</gene>
<dbReference type="RefSeq" id="WP_107551360.1">
    <property type="nucleotide sequence ID" value="NZ_CP188055.1"/>
</dbReference>
<keyword evidence="3" id="KW-0645">Protease</keyword>
<accession>A0A418ISH1</accession>
<feature type="transmembrane region" description="Helical" evidence="1">
    <location>
        <begin position="149"/>
        <end position="170"/>
    </location>
</feature>
<dbReference type="GO" id="GO:0080120">
    <property type="term" value="P:CAAX-box protein maturation"/>
    <property type="evidence" value="ECO:0007669"/>
    <property type="project" value="UniProtKB-ARBA"/>
</dbReference>
<comment type="caution">
    <text evidence="3">The sequence shown here is derived from an EMBL/GenBank/DDBJ whole genome shotgun (WGS) entry which is preliminary data.</text>
</comment>
<dbReference type="InterPro" id="IPR052710">
    <property type="entry name" value="CAAX_protease"/>
</dbReference>
<feature type="transmembrane region" description="Helical" evidence="1">
    <location>
        <begin position="182"/>
        <end position="200"/>
    </location>
</feature>
<evidence type="ECO:0000313" key="3">
    <source>
        <dbReference type="EMBL" id="RIN13082.1"/>
    </source>
</evidence>
<sequence length="251" mass="28714">MSLKNEKKYQWKDINGKDFFLPIIYLASNFILSIIILVILLAVNISFGGSYLDNGIDESSSTALLMEIGVFIFIMIIWMLLHKNSYKGEWKNGFNNIKKYWKLIVVTFIVMFIFKLIFPVLVDTFAPEQWKFEETQNDLLVQQMFSTPFSTVLAFFSIVIIAPVTEEFLFRHLVIGELGKKLNFIVMSVLSVIVFASLHVTEAQSPLEIVMYLVIAIGIVYIYLKTQRSLATAIALHALNNFIAYVAMVLL</sequence>
<proteinExistence type="predicted"/>
<dbReference type="Proteomes" id="UP000285567">
    <property type="component" value="Unassembled WGS sequence"/>
</dbReference>
<dbReference type="InterPro" id="IPR003675">
    <property type="entry name" value="Rce1/LyrA-like_dom"/>
</dbReference>
<feature type="transmembrane region" description="Helical" evidence="1">
    <location>
        <begin position="206"/>
        <end position="224"/>
    </location>
</feature>
<evidence type="ECO:0000313" key="4">
    <source>
        <dbReference type="Proteomes" id="UP000285567"/>
    </source>
</evidence>